<dbReference type="NCBIfam" id="NF042935">
    <property type="entry name" value="SCO6880_fam"/>
    <property type="match status" value="1"/>
</dbReference>
<evidence type="ECO:0000256" key="1">
    <source>
        <dbReference type="SAM" id="Phobius"/>
    </source>
</evidence>
<dbReference type="AlphaFoldDB" id="H8G9A3"/>
<dbReference type="RefSeq" id="WP_005438350.1">
    <property type="nucleotide sequence ID" value="NZ_CM001466.1"/>
</dbReference>
<evidence type="ECO:0000313" key="3">
    <source>
        <dbReference type="Proteomes" id="UP000004705"/>
    </source>
</evidence>
<reference evidence="2 3" key="1">
    <citation type="journal article" date="2012" name="Stand. Genomic Sci.">
        <title>Genome sequence of the soil bacterium Saccharomonospora azurea type strain (NA-128(T)).</title>
        <authorList>
            <person name="Klenk H.P."/>
            <person name="Held B."/>
            <person name="Lucas S."/>
            <person name="Lapidus A."/>
            <person name="Copeland A."/>
            <person name="Hammon N."/>
            <person name="Pitluck S."/>
            <person name="Goodwin L.A."/>
            <person name="Han C."/>
            <person name="Tapia R."/>
            <person name="Brambilla E.M."/>
            <person name="Potter G."/>
            <person name="Land M."/>
            <person name="Ivanova N."/>
            <person name="Rohde M."/>
            <person name="Goker M."/>
            <person name="Detter J.C."/>
            <person name="Kyrpides N.C."/>
            <person name="Woyke T."/>
        </authorList>
    </citation>
    <scope>NUCLEOTIDE SEQUENCE [LARGE SCALE GENOMIC DNA]</scope>
    <source>
        <strain evidence="2 3">NA-128</strain>
    </source>
</reference>
<proteinExistence type="predicted"/>
<protein>
    <recommendedName>
        <fullName evidence="4">PrgI family protein</fullName>
    </recommendedName>
</protein>
<keyword evidence="1" id="KW-0472">Membrane</keyword>
<sequence length="496" mass="54171">MSETRTYGGWRPRRGFGIGNLSEAQTVVMAGCVLVPLCVWMVVVSVGLPLLVMPIVTGVAVVVAVLALIPHRTHGTSLGGALVMWIRTHTARRKGWAEWETGVFTRHPRRNELPGVLAPIMPLSTHDGLGQPYGLLWDRRTGRLTASVRVAPVGTVLADPERTDVWIGSFAAWQATLGYEPTVDWVSIVVESAPSSGTELADYVADRLDPAAPPVARDTMIAVAEAHRGATADITTRVNITFQPERARPAPQDDAERVAEVSRALAGLERDLPLCGVASMGRATAAHWTHWLRSAYDPNARGDLARLSADDQLLAWSDAGPVRAQAHVDHYWHDSGWSVSWAMAALPNQNVTSNILAPLVTPGRYHRRVCITYQPFSADQAADVVTREASGSSFRRQLRRRRGLDDTARDRVDEARAQQAADEEAHGAGVGLWGMYVTTTVDDLRELPDAIADVESRARNAKLRLRRCWGWQHAGFAASLGVGIYPPELSTRGRWA</sequence>
<dbReference type="EMBL" id="CM001466">
    <property type="protein sequence ID" value="EHY87488.1"/>
    <property type="molecule type" value="Genomic_DNA"/>
</dbReference>
<feature type="transmembrane region" description="Helical" evidence="1">
    <location>
        <begin position="48"/>
        <end position="69"/>
    </location>
</feature>
<dbReference type="OrthoDB" id="4505949at2"/>
<keyword evidence="1" id="KW-1133">Transmembrane helix</keyword>
<feature type="transmembrane region" description="Helical" evidence="1">
    <location>
        <begin position="21"/>
        <end position="42"/>
    </location>
</feature>
<keyword evidence="1" id="KW-0812">Transmembrane</keyword>
<evidence type="ECO:0000313" key="2">
    <source>
        <dbReference type="EMBL" id="EHY87488.1"/>
    </source>
</evidence>
<dbReference type="Proteomes" id="UP000004705">
    <property type="component" value="Chromosome"/>
</dbReference>
<organism evidence="2 3">
    <name type="scientific">Saccharomonospora azurea NA-128</name>
    <dbReference type="NCBI Taxonomy" id="882081"/>
    <lineage>
        <taxon>Bacteria</taxon>
        <taxon>Bacillati</taxon>
        <taxon>Actinomycetota</taxon>
        <taxon>Actinomycetes</taxon>
        <taxon>Pseudonocardiales</taxon>
        <taxon>Pseudonocardiaceae</taxon>
        <taxon>Saccharomonospora</taxon>
    </lineage>
</organism>
<dbReference type="InterPro" id="IPR049978">
    <property type="entry name" value="SCO6880-like"/>
</dbReference>
<dbReference type="HOGENOM" id="CLU_041274_0_0_11"/>
<gene>
    <name evidence="2" type="ORF">SacazDRAFT_00530</name>
</gene>
<name>H8G9A3_9PSEU</name>
<keyword evidence="3" id="KW-1185">Reference proteome</keyword>
<evidence type="ECO:0008006" key="4">
    <source>
        <dbReference type="Google" id="ProtNLM"/>
    </source>
</evidence>
<accession>H8G9A3</accession>